<dbReference type="InterPro" id="IPR036415">
    <property type="entry name" value="Lamin_tail_dom_sf"/>
</dbReference>
<evidence type="ECO:0000256" key="1">
    <source>
        <dbReference type="SAM" id="SignalP"/>
    </source>
</evidence>
<feature type="chain" id="PRO_5016386142" evidence="1">
    <location>
        <begin position="21"/>
        <end position="222"/>
    </location>
</feature>
<dbReference type="AlphaFoldDB" id="A0A323UQ56"/>
<dbReference type="Pfam" id="PF00932">
    <property type="entry name" value="LTD"/>
    <property type="match status" value="1"/>
</dbReference>
<name>A0A323UQ56_9RHOO</name>
<dbReference type="Proteomes" id="UP000248259">
    <property type="component" value="Unassembled WGS sequence"/>
</dbReference>
<dbReference type="PROSITE" id="PS51841">
    <property type="entry name" value="LTD"/>
    <property type="match status" value="1"/>
</dbReference>
<evidence type="ECO:0000259" key="2">
    <source>
        <dbReference type="PROSITE" id="PS51841"/>
    </source>
</evidence>
<organism evidence="3 4">
    <name type="scientific">Parazoarcus communis SWub3 = DSM 12120</name>
    <dbReference type="NCBI Taxonomy" id="1121029"/>
    <lineage>
        <taxon>Bacteria</taxon>
        <taxon>Pseudomonadati</taxon>
        <taxon>Pseudomonadota</taxon>
        <taxon>Betaproteobacteria</taxon>
        <taxon>Rhodocyclales</taxon>
        <taxon>Zoogloeaceae</taxon>
        <taxon>Parazoarcus</taxon>
    </lineage>
</organism>
<proteinExistence type="predicted"/>
<dbReference type="RefSeq" id="WP_110529794.1">
    <property type="nucleotide sequence ID" value="NZ_QKOE01000030.1"/>
</dbReference>
<dbReference type="SUPFAM" id="SSF74853">
    <property type="entry name" value="Lamin A/C globular tail domain"/>
    <property type="match status" value="1"/>
</dbReference>
<accession>A0A323UQ56</accession>
<feature type="signal peptide" evidence="1">
    <location>
        <begin position="1"/>
        <end position="20"/>
    </location>
</feature>
<feature type="domain" description="LTD" evidence="2">
    <location>
        <begin position="14"/>
        <end position="131"/>
    </location>
</feature>
<keyword evidence="1" id="KW-0732">Signal</keyword>
<evidence type="ECO:0000313" key="4">
    <source>
        <dbReference type="Proteomes" id="UP000248259"/>
    </source>
</evidence>
<dbReference type="NCBIfam" id="TIGR02595">
    <property type="entry name" value="PEP_CTERM"/>
    <property type="match status" value="1"/>
</dbReference>
<dbReference type="EMBL" id="QKOE01000030">
    <property type="protein sequence ID" value="PZA14467.1"/>
    <property type="molecule type" value="Genomic_DNA"/>
</dbReference>
<keyword evidence="4" id="KW-1185">Reference proteome</keyword>
<dbReference type="OrthoDB" id="8536439at2"/>
<dbReference type="InterPro" id="IPR013424">
    <property type="entry name" value="Ice-binding_C"/>
</dbReference>
<sequence length="222" mass="22968">MNQLLPLLLAAALAPQAAQANVNITEWMYGGGSGEFVEFTNLGNSAVDFTGWSYDDDSRLVGVFDLSAFGIVGAGESVIITEIDADTFRLDWGLSASVKVLGGYTNNLGRADEINLFDASGNLVDRLTYGDNAAAGGPRTQNASGYAGSFAALGANTATAWVLSSVGDVEGSYMSLSGAIGSPGVTSFAAPVPEPETYAMLLAGLCLVGFMAKRRKSQQLAD</sequence>
<reference evidence="3 4" key="1">
    <citation type="submission" date="2018-06" db="EMBL/GenBank/DDBJ databases">
        <title>Azoarcus communis strain SWub3 genome.</title>
        <authorList>
            <person name="Zorraquino Salvo V."/>
            <person name="Toubiana D."/>
            <person name="Blumwald E."/>
        </authorList>
    </citation>
    <scope>NUCLEOTIDE SEQUENCE [LARGE SCALE GENOMIC DNA]</scope>
    <source>
        <strain evidence="3 4">SWub3</strain>
    </source>
</reference>
<evidence type="ECO:0000313" key="3">
    <source>
        <dbReference type="EMBL" id="PZA14467.1"/>
    </source>
</evidence>
<protein>
    <submittedName>
        <fullName evidence="3">PEP-CTERM sorting domain-containing protein</fullName>
    </submittedName>
</protein>
<comment type="caution">
    <text evidence="3">The sequence shown here is derived from an EMBL/GenBank/DDBJ whole genome shotgun (WGS) entry which is preliminary data.</text>
</comment>
<gene>
    <name evidence="3" type="ORF">DNK49_21545</name>
</gene>
<dbReference type="Pfam" id="PF07589">
    <property type="entry name" value="PEP-CTERM"/>
    <property type="match status" value="1"/>
</dbReference>
<dbReference type="InterPro" id="IPR001322">
    <property type="entry name" value="Lamin_tail_dom"/>
</dbReference>